<comment type="caution">
    <text evidence="1">The sequence shown here is derived from an EMBL/GenBank/DDBJ whole genome shotgun (WGS) entry which is preliminary data.</text>
</comment>
<reference evidence="1 2" key="1">
    <citation type="submission" date="2018-08" db="EMBL/GenBank/DDBJ databases">
        <title>Aphanomyces genome sequencing and annotation.</title>
        <authorList>
            <person name="Minardi D."/>
            <person name="Oidtmann B."/>
            <person name="Van Der Giezen M."/>
            <person name="Studholme D.J."/>
        </authorList>
    </citation>
    <scope>NUCLEOTIDE SEQUENCE [LARGE SCALE GENOMIC DNA]</scope>
    <source>
        <strain evidence="1 2">NJM0002</strain>
    </source>
</reference>
<keyword evidence="2" id="KW-1185">Reference proteome</keyword>
<protein>
    <submittedName>
        <fullName evidence="1">Uncharacterized protein</fullName>
    </submittedName>
</protein>
<dbReference type="Proteomes" id="UP000285060">
    <property type="component" value="Unassembled WGS sequence"/>
</dbReference>
<name>A0A418B3I9_9STRA</name>
<organism evidence="1 2">
    <name type="scientific">Aphanomyces invadans</name>
    <dbReference type="NCBI Taxonomy" id="157072"/>
    <lineage>
        <taxon>Eukaryota</taxon>
        <taxon>Sar</taxon>
        <taxon>Stramenopiles</taxon>
        <taxon>Oomycota</taxon>
        <taxon>Saprolegniomycetes</taxon>
        <taxon>Saprolegniales</taxon>
        <taxon>Verrucalvaceae</taxon>
        <taxon>Aphanomyces</taxon>
    </lineage>
</organism>
<accession>A0A418B3I9</accession>
<dbReference type="EMBL" id="QUSY01000124">
    <property type="protein sequence ID" value="RHY32617.1"/>
    <property type="molecule type" value="Genomic_DNA"/>
</dbReference>
<proteinExistence type="predicted"/>
<dbReference type="VEuPathDB" id="FungiDB:H310_07649"/>
<evidence type="ECO:0000313" key="1">
    <source>
        <dbReference type="EMBL" id="RHY32617.1"/>
    </source>
</evidence>
<sequence>MRESVVCLLPHLQRSPCRGSFEGQNRLVVLAASYGHPTNSQHAVSVLAEIQTLISCTPTNSRLHLPANTPLLATFFPAHQDPVPGKRKVLCLRYVVPNLNPDLTRHGEVRCETGEDGALFAPLTLQFGVDNLPKLWINRATQYEQDGHLVDDIVIQHLPVVRSVAHPPTKASIDRAGQVGPGIVIERADYGWLPHDLDLKLTDVAAQAKLTAVASFLQARIDRAQVPGSCLSIHTDENLNALFGDPCPGLPRLLVVEYSLLGYGETGSDDEIIKKGGGHSRNFAMAKGGKLRLHVAAEGFLAKPVSISIQEVFPSLVVSRAYFGHPTNVLKTFDVTEPIGVLAAKGNATKSLVIPKQLDLVAAYGDPCRGIRKALTINYQVLGMGGTLVLPTTASNSLGGGLVLGYPLDKVDGGVDGKMGFYERLAVATAKSANMSARERMQTSASQRLWSMK</sequence>
<evidence type="ECO:0000313" key="2">
    <source>
        <dbReference type="Proteomes" id="UP000285060"/>
    </source>
</evidence>
<gene>
    <name evidence="1" type="ORF">DYB32_002381</name>
</gene>
<dbReference type="AlphaFoldDB" id="A0A418B3I9"/>